<dbReference type="PANTHER" id="PTHR43849:SF2">
    <property type="entry name" value="BLL3936 PROTEIN"/>
    <property type="match status" value="1"/>
</dbReference>
<dbReference type="AlphaFoldDB" id="A0A840AFE6"/>
<keyword evidence="1" id="KW-0813">Transport</keyword>
<comment type="function">
    <text evidence="1">Part of the tripartite ATP-independent periplasmic (TRAP) transport system.</text>
</comment>
<dbReference type="InterPro" id="IPR010656">
    <property type="entry name" value="DctM"/>
</dbReference>
<keyword evidence="2" id="KW-0472">Membrane</keyword>
<keyword evidence="2" id="KW-1133">Transmembrane helix</keyword>
<keyword evidence="5" id="KW-1185">Reference proteome</keyword>
<dbReference type="Pfam" id="PF06808">
    <property type="entry name" value="DctM"/>
    <property type="match status" value="1"/>
</dbReference>
<dbReference type="NCBIfam" id="TIGR02123">
    <property type="entry name" value="TRAP_fused"/>
    <property type="match status" value="1"/>
</dbReference>
<sequence length="701" mass="73631">MNSTEQAPRGLRGEGSLVARFLFVAGVLLSAWHIWLNTFGVMSELRASIIHFAGFAVIGALAWPIMRGEGARGWLALAIDIFIGLMAVGCAIYLITGEVAFYARASEFLWYDWVFTIAAPLIALELIRRTTGIVVPILCILGFTYVTFWGAWLGGVLRFPGLSVEIALFRTFYSDDGMFGNIALISWNLVAMFIIFGAFLQVSGADRFVLDLGRAVAKRMQGGPGFVAVIASALSGTISGSAVANVTSTGAVTIPLMKKAGFKPHFAAGVETAASTGGGILPPIMGAGAFIMASFTAIPYLHIAAVSAIPALVFFFGVAVGVRIHAKRHDIRFVDEEAPPLMETVRRRGLPFLIPFSVLLYLLFSGMSPAYAAGAATATVVVVSWISDTPMGPRRILEALYLGARTMAPTAVLLVGIGILISAVATTGLGNVFSIMIETWAGGNLAIALVLIALASLVLGAALPVTASYVVLATLSAPALADMILNSSAQAAFVAGNIPDIVRAVAMLAAPDISLPPPGTGMAAAEAARLLAAIPPDMRAQVYDASLSSGAAMLALLSAHMIIFWLSQDSNVTPPVCIPAYAAAAIANASPMASGFVAWRLAKALYFVPLMMAYQPFLSGDIWVQISIAAFALPGIYAMSAAFEGFAEARLNIIERVIFGVAGFVLIVPFGQMVNWIAIVVFAIIMGMNLVRARRNSAAAA</sequence>
<dbReference type="EMBL" id="JACIDJ010000010">
    <property type="protein sequence ID" value="MBB3900359.1"/>
    <property type="molecule type" value="Genomic_DNA"/>
</dbReference>
<feature type="transmembrane region" description="Helical" evidence="2">
    <location>
        <begin position="445"/>
        <end position="472"/>
    </location>
</feature>
<evidence type="ECO:0000256" key="1">
    <source>
        <dbReference type="RuleBase" id="RU369079"/>
    </source>
</evidence>
<feature type="transmembrane region" description="Helical" evidence="2">
    <location>
        <begin position="179"/>
        <end position="202"/>
    </location>
</feature>
<evidence type="ECO:0000313" key="4">
    <source>
        <dbReference type="EMBL" id="MBB3900359.1"/>
    </source>
</evidence>
<feature type="transmembrane region" description="Helical" evidence="2">
    <location>
        <begin position="223"/>
        <end position="244"/>
    </location>
</feature>
<keyword evidence="1" id="KW-1003">Cell membrane</keyword>
<dbReference type="GO" id="GO:0005886">
    <property type="term" value="C:plasma membrane"/>
    <property type="evidence" value="ECO:0007669"/>
    <property type="project" value="UniProtKB-SubCell"/>
</dbReference>
<proteinExistence type="predicted"/>
<protein>
    <submittedName>
        <fullName evidence="4">TRAP transporter 4TM/12TM fusion protein</fullName>
    </submittedName>
</protein>
<feature type="domain" description="TRAP C4-dicarboxylate transport system permease DctM subunit" evidence="3">
    <location>
        <begin position="121"/>
        <end position="615"/>
    </location>
</feature>
<dbReference type="PANTHER" id="PTHR43849">
    <property type="entry name" value="BLL3936 PROTEIN"/>
    <property type="match status" value="1"/>
</dbReference>
<feature type="transmembrane region" description="Helical" evidence="2">
    <location>
        <begin position="406"/>
        <end position="433"/>
    </location>
</feature>
<feature type="transmembrane region" description="Helical" evidence="2">
    <location>
        <begin position="17"/>
        <end position="35"/>
    </location>
</feature>
<feature type="transmembrane region" description="Helical" evidence="2">
    <location>
        <begin position="356"/>
        <end position="386"/>
    </location>
</feature>
<accession>A0A840AFE6</accession>
<reference evidence="4 5" key="1">
    <citation type="submission" date="2020-08" db="EMBL/GenBank/DDBJ databases">
        <title>Genomic Encyclopedia of Type Strains, Phase IV (KMG-IV): sequencing the most valuable type-strain genomes for metagenomic binning, comparative biology and taxonomic classification.</title>
        <authorList>
            <person name="Goeker M."/>
        </authorList>
    </citation>
    <scope>NUCLEOTIDE SEQUENCE [LARGE SCALE GENOMIC DNA]</scope>
    <source>
        <strain evidence="4 5">DSM 19979</strain>
    </source>
</reference>
<organism evidence="4 5">
    <name type="scientific">Roseococcus suduntuyensis</name>
    <dbReference type="NCBI Taxonomy" id="455361"/>
    <lineage>
        <taxon>Bacteria</taxon>
        <taxon>Pseudomonadati</taxon>
        <taxon>Pseudomonadota</taxon>
        <taxon>Alphaproteobacteria</taxon>
        <taxon>Acetobacterales</taxon>
        <taxon>Roseomonadaceae</taxon>
        <taxon>Roseococcus</taxon>
    </lineage>
</organism>
<feature type="transmembrane region" description="Helical" evidence="2">
    <location>
        <begin position="108"/>
        <end position="127"/>
    </location>
</feature>
<feature type="transmembrane region" description="Helical" evidence="2">
    <location>
        <begin position="73"/>
        <end position="96"/>
    </location>
</feature>
<comment type="subcellular location">
    <subcellularLocation>
        <location evidence="1">Cell inner membrane</location>
        <topology evidence="1">Multi-pass membrane protein</topology>
    </subcellularLocation>
</comment>
<keyword evidence="1" id="KW-0997">Cell inner membrane</keyword>
<comment type="caution">
    <text evidence="4">The sequence shown here is derived from an EMBL/GenBank/DDBJ whole genome shotgun (WGS) entry which is preliminary data.</text>
</comment>
<feature type="transmembrane region" description="Helical" evidence="2">
    <location>
        <begin position="300"/>
        <end position="322"/>
    </location>
</feature>
<evidence type="ECO:0000259" key="3">
    <source>
        <dbReference type="Pfam" id="PF06808"/>
    </source>
</evidence>
<feature type="transmembrane region" description="Helical" evidence="2">
    <location>
        <begin position="578"/>
        <end position="602"/>
    </location>
</feature>
<evidence type="ECO:0000256" key="2">
    <source>
        <dbReference type="SAM" id="Phobius"/>
    </source>
</evidence>
<feature type="transmembrane region" description="Helical" evidence="2">
    <location>
        <begin position="622"/>
        <end position="641"/>
    </location>
</feature>
<dbReference type="GO" id="GO:0022857">
    <property type="term" value="F:transmembrane transporter activity"/>
    <property type="evidence" value="ECO:0007669"/>
    <property type="project" value="UniProtKB-UniRule"/>
</dbReference>
<feature type="transmembrane region" description="Helical" evidence="2">
    <location>
        <begin position="47"/>
        <end position="66"/>
    </location>
</feature>
<dbReference type="RefSeq" id="WP_184386593.1">
    <property type="nucleotide sequence ID" value="NZ_JACIDJ010000010.1"/>
</dbReference>
<feature type="transmembrane region" description="Helical" evidence="2">
    <location>
        <begin position="653"/>
        <end position="670"/>
    </location>
</feature>
<evidence type="ECO:0000313" key="5">
    <source>
        <dbReference type="Proteomes" id="UP000553193"/>
    </source>
</evidence>
<dbReference type="Proteomes" id="UP000553193">
    <property type="component" value="Unassembled WGS sequence"/>
</dbReference>
<name>A0A840AFE6_9PROT</name>
<dbReference type="InterPro" id="IPR011853">
    <property type="entry name" value="TRAP_DctM-Dct_fused"/>
</dbReference>
<gene>
    <name evidence="4" type="ORF">GGQ83_003835</name>
</gene>
<feature type="transmembrane region" description="Helical" evidence="2">
    <location>
        <begin position="134"/>
        <end position="159"/>
    </location>
</feature>
<feature type="transmembrane region" description="Helical" evidence="2">
    <location>
        <begin position="545"/>
        <end position="566"/>
    </location>
</feature>
<keyword evidence="2" id="KW-0812">Transmembrane</keyword>